<protein>
    <submittedName>
        <fullName evidence="1">Uncharacterized protein</fullName>
    </submittedName>
</protein>
<reference evidence="1" key="1">
    <citation type="journal article" date="2020" name="Stud. Mycol.">
        <title>101 Dothideomycetes genomes: a test case for predicting lifestyles and emergence of pathogens.</title>
        <authorList>
            <person name="Haridas S."/>
            <person name="Albert R."/>
            <person name="Binder M."/>
            <person name="Bloem J."/>
            <person name="Labutti K."/>
            <person name="Salamov A."/>
            <person name="Andreopoulos B."/>
            <person name="Baker S."/>
            <person name="Barry K."/>
            <person name="Bills G."/>
            <person name="Bluhm B."/>
            <person name="Cannon C."/>
            <person name="Castanera R."/>
            <person name="Culley D."/>
            <person name="Daum C."/>
            <person name="Ezra D."/>
            <person name="Gonzalez J."/>
            <person name="Henrissat B."/>
            <person name="Kuo A."/>
            <person name="Liang C."/>
            <person name="Lipzen A."/>
            <person name="Lutzoni F."/>
            <person name="Magnuson J."/>
            <person name="Mondo S."/>
            <person name="Nolan M."/>
            <person name="Ohm R."/>
            <person name="Pangilinan J."/>
            <person name="Park H.-J."/>
            <person name="Ramirez L."/>
            <person name="Alfaro M."/>
            <person name="Sun H."/>
            <person name="Tritt A."/>
            <person name="Yoshinaga Y."/>
            <person name="Zwiers L.-H."/>
            <person name="Turgeon B."/>
            <person name="Goodwin S."/>
            <person name="Spatafora J."/>
            <person name="Crous P."/>
            <person name="Grigoriev I."/>
        </authorList>
    </citation>
    <scope>NUCLEOTIDE SEQUENCE</scope>
    <source>
        <strain evidence="1">CBS 116435</strain>
    </source>
</reference>
<evidence type="ECO:0000313" key="2">
    <source>
        <dbReference type="Proteomes" id="UP000799441"/>
    </source>
</evidence>
<dbReference type="Proteomes" id="UP000799441">
    <property type="component" value="Unassembled WGS sequence"/>
</dbReference>
<gene>
    <name evidence="1" type="ORF">K431DRAFT_19073</name>
</gene>
<proteinExistence type="predicted"/>
<organism evidence="1 2">
    <name type="scientific">Polychaeton citri CBS 116435</name>
    <dbReference type="NCBI Taxonomy" id="1314669"/>
    <lineage>
        <taxon>Eukaryota</taxon>
        <taxon>Fungi</taxon>
        <taxon>Dikarya</taxon>
        <taxon>Ascomycota</taxon>
        <taxon>Pezizomycotina</taxon>
        <taxon>Dothideomycetes</taxon>
        <taxon>Dothideomycetidae</taxon>
        <taxon>Capnodiales</taxon>
        <taxon>Capnodiaceae</taxon>
        <taxon>Polychaeton</taxon>
    </lineage>
</organism>
<evidence type="ECO:0000313" key="1">
    <source>
        <dbReference type="EMBL" id="KAF2716396.1"/>
    </source>
</evidence>
<sequence length="112" mass="12643">MFVVFTSRGPMISMKFLRSIIAEWIRTRKSLSTAVQIETRMRINAILADGEAYADELKRLTAAQRKALVEKVVRKLRTSLAETLALAKHEKVLARREQREGEAKAENAATDA</sequence>
<dbReference type="EMBL" id="MU003877">
    <property type="protein sequence ID" value="KAF2716396.1"/>
    <property type="molecule type" value="Genomic_DNA"/>
</dbReference>
<accession>A0A9P4Q124</accession>
<dbReference type="AlphaFoldDB" id="A0A9P4Q124"/>
<name>A0A9P4Q124_9PEZI</name>
<comment type="caution">
    <text evidence="1">The sequence shown here is derived from an EMBL/GenBank/DDBJ whole genome shotgun (WGS) entry which is preliminary data.</text>
</comment>
<keyword evidence="2" id="KW-1185">Reference proteome</keyword>